<gene>
    <name evidence="2" type="primary">LOC101848650</name>
</gene>
<dbReference type="InterPro" id="IPR023214">
    <property type="entry name" value="HAD_sf"/>
</dbReference>
<accession>A0ABM0JJB2</accession>
<reference evidence="2" key="1">
    <citation type="submission" date="2025-08" db="UniProtKB">
        <authorList>
            <consortium name="RefSeq"/>
        </authorList>
    </citation>
    <scope>IDENTIFICATION</scope>
</reference>
<sequence length="223" mass="24746">MCCVCLCVSRNMATAFAKPSKQVRAKLDSFVVALNKKGIKLLALDFDKTLIDIHSGGMWEESTDKLVPHVRPCMKDLLETASHKGLYVAIVTYHTQGWLIKELLHKVLPKKVANKIYVQANTSDFVQRQRASSSGSSSDGSSTVGGINRSLIVNLNGKEAHIAAVVNDIYNDHSVAIRKEEIILMDDDINNVRIASSFGHYAFQVQQSVDYPTFESFETMLLL</sequence>
<dbReference type="RefSeq" id="XP_005094953.1">
    <property type="nucleotide sequence ID" value="XM_005094896.3"/>
</dbReference>
<dbReference type="Proteomes" id="UP000694888">
    <property type="component" value="Unplaced"/>
</dbReference>
<dbReference type="GeneID" id="101848650"/>
<keyword evidence="1" id="KW-1185">Reference proteome</keyword>
<evidence type="ECO:0000313" key="1">
    <source>
        <dbReference type="Proteomes" id="UP000694888"/>
    </source>
</evidence>
<evidence type="ECO:0000313" key="2">
    <source>
        <dbReference type="RefSeq" id="XP_005094953.1"/>
    </source>
</evidence>
<dbReference type="SUPFAM" id="SSF56784">
    <property type="entry name" value="HAD-like"/>
    <property type="match status" value="1"/>
</dbReference>
<proteinExistence type="predicted"/>
<organism evidence="1 2">
    <name type="scientific">Aplysia californica</name>
    <name type="common">California sea hare</name>
    <dbReference type="NCBI Taxonomy" id="6500"/>
    <lineage>
        <taxon>Eukaryota</taxon>
        <taxon>Metazoa</taxon>
        <taxon>Spiralia</taxon>
        <taxon>Lophotrochozoa</taxon>
        <taxon>Mollusca</taxon>
        <taxon>Gastropoda</taxon>
        <taxon>Heterobranchia</taxon>
        <taxon>Euthyneura</taxon>
        <taxon>Tectipleura</taxon>
        <taxon>Aplysiida</taxon>
        <taxon>Aplysioidea</taxon>
        <taxon>Aplysiidae</taxon>
        <taxon>Aplysia</taxon>
    </lineage>
</organism>
<dbReference type="Gene3D" id="3.40.50.1000">
    <property type="entry name" value="HAD superfamily/HAD-like"/>
    <property type="match status" value="1"/>
</dbReference>
<protein>
    <submittedName>
        <fullName evidence="2">Uncharacterized protein LOC101848650</fullName>
    </submittedName>
</protein>
<dbReference type="InterPro" id="IPR036412">
    <property type="entry name" value="HAD-like_sf"/>
</dbReference>
<name>A0ABM0JJB2_APLCA</name>